<accession>A0AA96GHY3</accession>
<dbReference type="GO" id="GO:0016758">
    <property type="term" value="F:hexosyltransferase activity"/>
    <property type="evidence" value="ECO:0007669"/>
    <property type="project" value="TreeGrafter"/>
</dbReference>
<evidence type="ECO:0000256" key="10">
    <source>
        <dbReference type="ARBA" id="ARBA00022989"/>
    </source>
</evidence>
<dbReference type="RefSeq" id="WP_312741625.1">
    <property type="nucleotide sequence ID" value="NZ_CP116968.1"/>
</dbReference>
<dbReference type="Proteomes" id="UP001302494">
    <property type="component" value="Chromosome"/>
</dbReference>
<evidence type="ECO:0000256" key="4">
    <source>
        <dbReference type="ARBA" id="ARBA00020585"/>
    </source>
</evidence>
<feature type="transmembrane region" description="Helical" evidence="12">
    <location>
        <begin position="65"/>
        <end position="89"/>
    </location>
</feature>
<keyword evidence="15" id="KW-1185">Reference proteome</keyword>
<dbReference type="InterPro" id="IPR050321">
    <property type="entry name" value="Glycosyltr_2/OpgH_subfam"/>
</dbReference>
<reference evidence="14 15" key="1">
    <citation type="submission" date="2023-01" db="EMBL/GenBank/DDBJ databases">
        <title>Cultivation and genomic characterization of new, ubiquitous marine nitrite-oxidizing bacteria from the Nitrospirales.</title>
        <authorList>
            <person name="Mueller A.J."/>
            <person name="Daebeler A."/>
            <person name="Herbold C.W."/>
            <person name="Kirkegaard R.H."/>
            <person name="Daims H."/>
        </authorList>
    </citation>
    <scope>NUCLEOTIDE SEQUENCE [LARGE SCALE GENOMIC DNA]</scope>
    <source>
        <strain evidence="14 15">DK</strain>
    </source>
</reference>
<dbReference type="InterPro" id="IPR029044">
    <property type="entry name" value="Nucleotide-diphossugar_trans"/>
</dbReference>
<evidence type="ECO:0000256" key="1">
    <source>
        <dbReference type="ARBA" id="ARBA00004429"/>
    </source>
</evidence>
<dbReference type="CDD" id="cd04191">
    <property type="entry name" value="Glucan_BSP_MdoH"/>
    <property type="match status" value="1"/>
</dbReference>
<keyword evidence="11 12" id="KW-0472">Membrane</keyword>
<evidence type="ECO:0000256" key="11">
    <source>
        <dbReference type="ARBA" id="ARBA00023136"/>
    </source>
</evidence>
<evidence type="ECO:0000313" key="14">
    <source>
        <dbReference type="EMBL" id="WNM60625.1"/>
    </source>
</evidence>
<organism evidence="14 15">
    <name type="scientific">Candidatus Nitrospira neomarina</name>
    <dbReference type="NCBI Taxonomy" id="3020899"/>
    <lineage>
        <taxon>Bacteria</taxon>
        <taxon>Pseudomonadati</taxon>
        <taxon>Nitrospirota</taxon>
        <taxon>Nitrospiria</taxon>
        <taxon>Nitrospirales</taxon>
        <taxon>Nitrospiraceae</taxon>
        <taxon>Nitrospira</taxon>
    </lineage>
</organism>
<keyword evidence="8 14" id="KW-0808">Transferase</keyword>
<feature type="domain" description="Glycosyltransferase 2-like" evidence="13">
    <location>
        <begin position="215"/>
        <end position="438"/>
    </location>
</feature>
<evidence type="ECO:0000259" key="13">
    <source>
        <dbReference type="Pfam" id="PF13632"/>
    </source>
</evidence>
<comment type="subcellular location">
    <subcellularLocation>
        <location evidence="1">Cell inner membrane</location>
        <topology evidence="1">Multi-pass membrane protein</topology>
    </subcellularLocation>
</comment>
<dbReference type="PANTHER" id="PTHR43867">
    <property type="entry name" value="CELLULOSE SYNTHASE CATALYTIC SUBUNIT A [UDP-FORMING]"/>
    <property type="match status" value="1"/>
</dbReference>
<keyword evidence="10 12" id="KW-1133">Transmembrane helix</keyword>
<sequence length="707" mass="80228">MKSREATIADARHSLAPPRRISWRIAAGLRRALLTILVLIQSFVAASYMTAILPYHGGNFLEMAIIALFFVLFVWISVGFWIGMFGFVLRCFGGDRFSPLGRHTAAELSTQPLARTAVVMPIYHEPIQRTFGGIRAMYRSLEQTGQIDHFDFFILSDSRNPDVWLAEQAAWHRLCTELGAGGHLFYRRRSLNQHYKSGNIADFLRRWGSGYEYMIVLDADSLMGGSTLVTMVQLMQAEPQTGILQTSPTLINARSMFARVQQFANHIYGPLFTTGLASLQLGEAVYWGHNAILRTQAFMEHAGLKRLPGPGLFHGPILSHDFVEASFMGRGGYEVWLEPELSHSYEESPPTLVDDLQRDKRWAKGNLQHIWLMLFEPGLRPAHRMAFLNGIMSYLASPLWLIFLVLTTIEAARLVLYPINYFPEPHSLFPHWPEWNPEWAIILASSTLFLLFLPKFLSVIDVIRCRRGRQHGGIIRLLISVFLEIVVSTLLAPIRMLAHSRFVLEALLNTTLRWAGQNRTDETGWSAAILNQAPGTLIAGAWAAFAFWLDQMFFFWSLPVAGPLVFAAPTSVFLSRVGPGDRLKRWGFLQVPEESHGSPLLDDVYARTYPQLETYTERSSPAIQAILDPVLNQVHQAMAHAHRGGKKQEMILALRKRCFQHGPHSLTQKELCHLVRDRASLQWLHEQAWQAPPDSYWGKALQHHFQH</sequence>
<evidence type="ECO:0000256" key="9">
    <source>
        <dbReference type="ARBA" id="ARBA00022692"/>
    </source>
</evidence>
<evidence type="ECO:0000256" key="6">
    <source>
        <dbReference type="ARBA" id="ARBA00022519"/>
    </source>
</evidence>
<gene>
    <name evidence="14" type="primary">mdoH</name>
    <name evidence="14" type="ORF">PQG83_12740</name>
</gene>
<proteinExistence type="inferred from homology"/>
<feature type="transmembrane region" description="Helical" evidence="12">
    <location>
        <begin position="439"/>
        <end position="463"/>
    </location>
</feature>
<evidence type="ECO:0000256" key="8">
    <source>
        <dbReference type="ARBA" id="ARBA00022679"/>
    </source>
</evidence>
<name>A0AA96GHY3_9BACT</name>
<keyword evidence="7 14" id="KW-0328">Glycosyltransferase</keyword>
<feature type="transmembrane region" description="Helical" evidence="12">
    <location>
        <begin position="553"/>
        <end position="575"/>
    </location>
</feature>
<dbReference type="InterPro" id="IPR001173">
    <property type="entry name" value="Glyco_trans_2-like"/>
</dbReference>
<dbReference type="NCBIfam" id="NF003962">
    <property type="entry name" value="PRK05454.2-5"/>
    <property type="match status" value="1"/>
</dbReference>
<evidence type="ECO:0000256" key="7">
    <source>
        <dbReference type="ARBA" id="ARBA00022676"/>
    </source>
</evidence>
<evidence type="ECO:0000256" key="3">
    <source>
        <dbReference type="ARBA" id="ARBA00009337"/>
    </source>
</evidence>
<dbReference type="NCBIfam" id="NF003958">
    <property type="entry name" value="PRK05454.2-1"/>
    <property type="match status" value="1"/>
</dbReference>
<evidence type="ECO:0000256" key="12">
    <source>
        <dbReference type="SAM" id="Phobius"/>
    </source>
</evidence>
<dbReference type="Pfam" id="PF13632">
    <property type="entry name" value="Glyco_trans_2_3"/>
    <property type="match status" value="1"/>
</dbReference>
<comment type="similarity">
    <text evidence="3">Belongs to the glycosyltransferase 2 family. OpgH subfamily.</text>
</comment>
<feature type="transmembrane region" description="Helical" evidence="12">
    <location>
        <begin position="32"/>
        <end position="53"/>
    </location>
</feature>
<keyword evidence="6" id="KW-0997">Cell inner membrane</keyword>
<keyword evidence="5" id="KW-1003">Cell membrane</keyword>
<dbReference type="Gene3D" id="3.90.550.10">
    <property type="entry name" value="Spore Coat Polysaccharide Biosynthesis Protein SpsA, Chain A"/>
    <property type="match status" value="1"/>
</dbReference>
<protein>
    <recommendedName>
        <fullName evidence="4">Glucans biosynthesis glucosyltransferase H</fullName>
    </recommendedName>
</protein>
<dbReference type="KEGG" id="nneo:PQG83_12740"/>
<evidence type="ECO:0000256" key="2">
    <source>
        <dbReference type="ARBA" id="ARBA00005001"/>
    </source>
</evidence>
<evidence type="ECO:0000256" key="5">
    <source>
        <dbReference type="ARBA" id="ARBA00022475"/>
    </source>
</evidence>
<feature type="transmembrane region" description="Helical" evidence="12">
    <location>
        <begin position="475"/>
        <end position="498"/>
    </location>
</feature>
<evidence type="ECO:0000313" key="15">
    <source>
        <dbReference type="Proteomes" id="UP001302494"/>
    </source>
</evidence>
<keyword evidence="9 12" id="KW-0812">Transmembrane</keyword>
<dbReference type="GO" id="GO:0005886">
    <property type="term" value="C:plasma membrane"/>
    <property type="evidence" value="ECO:0007669"/>
    <property type="project" value="UniProtKB-SubCell"/>
</dbReference>
<dbReference type="AlphaFoldDB" id="A0AA96GHY3"/>
<comment type="pathway">
    <text evidence="2">Glycan metabolism; osmoregulated periplasmic glucan (OPG) biosynthesis.</text>
</comment>
<dbReference type="SUPFAM" id="SSF53448">
    <property type="entry name" value="Nucleotide-diphospho-sugar transferases"/>
    <property type="match status" value="1"/>
</dbReference>
<dbReference type="PANTHER" id="PTHR43867:SF5">
    <property type="entry name" value="GLUCANS BIOSYNTHESIS GLUCOSYLTRANSFERASE H"/>
    <property type="match status" value="1"/>
</dbReference>
<feature type="transmembrane region" description="Helical" evidence="12">
    <location>
        <begin position="394"/>
        <end position="419"/>
    </location>
</feature>
<dbReference type="EMBL" id="CP116968">
    <property type="protein sequence ID" value="WNM60625.1"/>
    <property type="molecule type" value="Genomic_DNA"/>
</dbReference>